<dbReference type="PIRSF" id="PIRSF026631">
    <property type="entry name" value="UCP026631"/>
    <property type="match status" value="1"/>
</dbReference>
<feature type="transmembrane region" description="Helical" evidence="2">
    <location>
        <begin position="255"/>
        <end position="279"/>
    </location>
</feature>
<dbReference type="RefSeq" id="WP_378261864.1">
    <property type="nucleotide sequence ID" value="NZ_JBHSIT010000011.1"/>
</dbReference>
<keyword evidence="5" id="KW-1185">Reference proteome</keyword>
<keyword evidence="2" id="KW-0812">Transmembrane</keyword>
<dbReference type="Proteomes" id="UP001595872">
    <property type="component" value="Unassembled WGS sequence"/>
</dbReference>
<dbReference type="InterPro" id="IPR014529">
    <property type="entry name" value="UCP026631"/>
</dbReference>
<feature type="transmembrane region" description="Helical" evidence="2">
    <location>
        <begin position="59"/>
        <end position="78"/>
    </location>
</feature>
<dbReference type="PANTHER" id="PTHR34473:SF2">
    <property type="entry name" value="UPF0699 TRANSMEMBRANE PROTEIN YDBT"/>
    <property type="match status" value="1"/>
</dbReference>
<feature type="domain" description="YdbS-like PH" evidence="3">
    <location>
        <begin position="116"/>
        <end position="193"/>
    </location>
</feature>
<accession>A0ABV9U716</accession>
<dbReference type="PANTHER" id="PTHR34473">
    <property type="entry name" value="UPF0699 TRANSMEMBRANE PROTEIN YDBS"/>
    <property type="match status" value="1"/>
</dbReference>
<keyword evidence="2" id="KW-1133">Transmembrane helix</keyword>
<evidence type="ECO:0000313" key="4">
    <source>
        <dbReference type="EMBL" id="MFC4912196.1"/>
    </source>
</evidence>
<evidence type="ECO:0000259" key="3">
    <source>
        <dbReference type="Pfam" id="PF03703"/>
    </source>
</evidence>
<dbReference type="InterPro" id="IPR005182">
    <property type="entry name" value="YdbS-like_PH"/>
</dbReference>
<sequence>MYPRPPYGGRPPYGPPPGYPGRPPYPMPPYGYAPPPPPPPPPVRFSVGTHRLHWATAPLRAFVIMVIYFVLLGFPVLITRTQNGASLALTPTALLRFLIVSLVAGVVAVGAGLWGWLALRFWVEGDDLVVQNGLLRRRVRRIPLSRIQAIDVVRPLVTRVFSLAEVRVELAGGEQSEIAFRYLGHRAAQDLRAELLALAAGLPGHTPEAPERPVYRVPFGTLLAGLMLRLPVIATFLLLIFSLVFLIAFQEAGMLAVALPALLGLIRAVIAPMVMYANFTVAVSPDGIRLRYGLLETRMQTVPPGRVQAVGVVEPSIWRGLGWARLDVTVAGYAGERQALSSTLLPAAPRQVAVHLVSLVFPGTNVDSVPLIPASARGMTVDRADGAGTDNVIFVSRHGWLCRRTDVIAHARAQSVRLTVNPVQRLLKLGTVHVDAPPGLVRVAAADRELGEARAIVESTAQRARSARAASGDTTHWATRQTPAS</sequence>
<evidence type="ECO:0000256" key="1">
    <source>
        <dbReference type="SAM" id="MobiDB-lite"/>
    </source>
</evidence>
<proteinExistence type="predicted"/>
<name>A0ABV9U716_9ACTN</name>
<feature type="transmembrane region" description="Helical" evidence="2">
    <location>
        <begin position="98"/>
        <end position="119"/>
    </location>
</feature>
<feature type="region of interest" description="Disordered" evidence="1">
    <location>
        <begin position="463"/>
        <end position="485"/>
    </location>
</feature>
<feature type="domain" description="YdbS-like PH" evidence="3">
    <location>
        <begin position="276"/>
        <end position="335"/>
    </location>
</feature>
<comment type="caution">
    <text evidence="4">The sequence shown here is derived from an EMBL/GenBank/DDBJ whole genome shotgun (WGS) entry which is preliminary data.</text>
</comment>
<evidence type="ECO:0000313" key="5">
    <source>
        <dbReference type="Proteomes" id="UP001595872"/>
    </source>
</evidence>
<feature type="transmembrane region" description="Helical" evidence="2">
    <location>
        <begin position="226"/>
        <end position="249"/>
    </location>
</feature>
<gene>
    <name evidence="4" type="ORF">ACFPCY_33175</name>
</gene>
<protein>
    <submittedName>
        <fullName evidence="4">PH domain-containing protein</fullName>
    </submittedName>
</protein>
<keyword evidence="2" id="KW-0472">Membrane</keyword>
<dbReference type="Pfam" id="PF03703">
    <property type="entry name" value="bPH_2"/>
    <property type="match status" value="3"/>
</dbReference>
<organism evidence="4 5">
    <name type="scientific">Actinomadura gamaensis</name>
    <dbReference type="NCBI Taxonomy" id="1763541"/>
    <lineage>
        <taxon>Bacteria</taxon>
        <taxon>Bacillati</taxon>
        <taxon>Actinomycetota</taxon>
        <taxon>Actinomycetes</taxon>
        <taxon>Streptosporangiales</taxon>
        <taxon>Thermomonosporaceae</taxon>
        <taxon>Actinomadura</taxon>
    </lineage>
</organism>
<dbReference type="EMBL" id="JBHSIT010000011">
    <property type="protein sequence ID" value="MFC4912196.1"/>
    <property type="molecule type" value="Genomic_DNA"/>
</dbReference>
<feature type="domain" description="YdbS-like PH" evidence="3">
    <location>
        <begin position="394"/>
        <end position="456"/>
    </location>
</feature>
<evidence type="ECO:0000256" key="2">
    <source>
        <dbReference type="SAM" id="Phobius"/>
    </source>
</evidence>
<reference evidence="5" key="1">
    <citation type="journal article" date="2019" name="Int. J. Syst. Evol. Microbiol.">
        <title>The Global Catalogue of Microorganisms (GCM) 10K type strain sequencing project: providing services to taxonomists for standard genome sequencing and annotation.</title>
        <authorList>
            <consortium name="The Broad Institute Genomics Platform"/>
            <consortium name="The Broad Institute Genome Sequencing Center for Infectious Disease"/>
            <person name="Wu L."/>
            <person name="Ma J."/>
        </authorList>
    </citation>
    <scope>NUCLEOTIDE SEQUENCE [LARGE SCALE GENOMIC DNA]</scope>
    <source>
        <strain evidence="5">KLKA75</strain>
    </source>
</reference>
<feature type="compositionally biased region" description="Polar residues" evidence="1">
    <location>
        <begin position="472"/>
        <end position="485"/>
    </location>
</feature>